<dbReference type="EMBL" id="RKMZ01000007">
    <property type="protein sequence ID" value="ROX31265.1"/>
    <property type="molecule type" value="Genomic_DNA"/>
</dbReference>
<evidence type="ECO:0000313" key="7">
    <source>
        <dbReference type="Proteomes" id="UP000281488"/>
    </source>
</evidence>
<evidence type="ECO:0000313" key="4">
    <source>
        <dbReference type="EMBL" id="STP64525.1"/>
    </source>
</evidence>
<dbReference type="AlphaFoldDB" id="A0A1Q1FWS9"/>
<evidence type="ECO:0000313" key="8">
    <source>
        <dbReference type="Proteomes" id="UP000292223"/>
    </source>
</evidence>
<reference evidence="1 5" key="1">
    <citation type="submission" date="2018-04" db="EMBL/GenBank/DDBJ databases">
        <authorList>
            <person name="Van Tyne D."/>
        </authorList>
    </citation>
    <scope>NUCLEOTIDE SEQUENCE [LARGE SCALE GENOMIC DNA]</scope>
    <source>
        <strain evidence="1 5">B2535</strain>
    </source>
</reference>
<dbReference type="Proteomes" id="UP000254396">
    <property type="component" value="Unassembled WGS sequence"/>
</dbReference>
<dbReference type="EMBL" id="SEWT01000004">
    <property type="protein sequence ID" value="RYU33005.1"/>
    <property type="molecule type" value="Genomic_DNA"/>
</dbReference>
<evidence type="ECO:0000313" key="3">
    <source>
        <dbReference type="EMBL" id="RYU33005.1"/>
    </source>
</evidence>
<proteinExistence type="predicted"/>
<evidence type="ECO:0000313" key="1">
    <source>
        <dbReference type="EMBL" id="PTN78632.1"/>
    </source>
</evidence>
<evidence type="ECO:0000313" key="6">
    <source>
        <dbReference type="Proteomes" id="UP000254396"/>
    </source>
</evidence>
<gene>
    <name evidence="1" type="ORF">DAI13_13000</name>
    <name evidence="2" type="ORF">EGW16_11625</name>
    <name evidence="3" type="ORF">EU507_07175</name>
    <name evidence="4" type="ORF">NCTC13379_01194</name>
</gene>
<reference evidence="2 7" key="3">
    <citation type="submission" date="2018-10" db="EMBL/GenBank/DDBJ databases">
        <title>Genotypes and phenotypes of Enterococci isolated from broiler chickens.</title>
        <authorList>
            <person name="Muhammad A.R."/>
            <person name="Diarra M.S."/>
        </authorList>
    </citation>
    <scope>NUCLEOTIDE SEQUENCE [LARGE SCALE GENOMIC DNA]</scope>
    <source>
        <strain evidence="2 7">LIT2 A36'</strain>
    </source>
</reference>
<name>A0A1Q1FWS9_ENTFL</name>
<dbReference type="Proteomes" id="UP000281488">
    <property type="component" value="Unassembled WGS sequence"/>
</dbReference>
<comment type="caution">
    <text evidence="1">The sequence shown here is derived from an EMBL/GenBank/DDBJ whole genome shotgun (WGS) entry which is preliminary data.</text>
</comment>
<accession>A0A1Q1FWS9</accession>
<evidence type="ECO:0008006" key="9">
    <source>
        <dbReference type="Google" id="ProtNLM"/>
    </source>
</evidence>
<protein>
    <recommendedName>
        <fullName evidence="9">Transcriptional regulator</fullName>
    </recommendedName>
</protein>
<dbReference type="SMR" id="A0A1Q1FWS9"/>
<dbReference type="EMBL" id="PZZH01000001">
    <property type="protein sequence ID" value="PTN78632.1"/>
    <property type="molecule type" value="Genomic_DNA"/>
</dbReference>
<evidence type="ECO:0000313" key="5">
    <source>
        <dbReference type="Proteomes" id="UP000244140"/>
    </source>
</evidence>
<dbReference type="Proteomes" id="UP000292223">
    <property type="component" value="Unassembled WGS sequence"/>
</dbReference>
<evidence type="ECO:0000313" key="2">
    <source>
        <dbReference type="EMBL" id="ROX31265.1"/>
    </source>
</evidence>
<dbReference type="EMBL" id="UGIX01000001">
    <property type="protein sequence ID" value="STP64525.1"/>
    <property type="molecule type" value="Genomic_DNA"/>
</dbReference>
<reference evidence="3 8" key="4">
    <citation type="submission" date="2019-02" db="EMBL/GenBank/DDBJ databases">
        <title>From farm to fork: dissemination of Tn554::fexA-optrA in linezolid-resistant Enterococcus faecalis clones from chicken feces and meat in Tunisia.</title>
        <authorList>
            <person name="Tedim A.P."/>
            <person name="Elghaieb H."/>
            <person name="Abbassi M.S."/>
            <person name="Novais C."/>
            <person name="Hassen A."/>
            <person name="Peixe L."/>
            <person name="Freitas A.R."/>
        </authorList>
    </citation>
    <scope>NUCLEOTIDE SEQUENCE [LARGE SCALE GENOMIC DNA]</scope>
    <source>
        <strain evidence="3 8">728T</strain>
    </source>
</reference>
<reference evidence="4 6" key="2">
    <citation type="submission" date="2018-06" db="EMBL/GenBank/DDBJ databases">
        <authorList>
            <consortium name="Pathogen Informatics"/>
            <person name="Doyle S."/>
        </authorList>
    </citation>
    <scope>NUCLEOTIDE SEQUENCE [LARGE SCALE GENOMIC DNA]</scope>
    <source>
        <strain evidence="4 6">NCTC13379</strain>
    </source>
</reference>
<sequence length="307" mass="35958">MKQKEYMEYRPLGEEIERIRKGKNIPLRVFDENGVSSRSYQRFVQGNSELRISDLAIIVEILSISPMEMTEKLTPMSKTVLAKEQFNQAIFSKNFQESSRIVADYRAYYEKSSFALGKQEVMYSMLALEYLFNPQTVVTKEEIIALENQILERLINADVYTIFNLKFLALQKNVGLQPFPTSLLFRVLQSVNEREIIDIRSLEIIEQVIIDFLFAAIVSQNVPHILHVLSMFKEYEVGENNWRMILWKKIAEKIEMILTNEEIFADWSIFKEQILLSITLFLPKAKQEFFAGQLEKIEDSLKEIKEN</sequence>
<dbReference type="Proteomes" id="UP000244140">
    <property type="component" value="Unassembled WGS sequence"/>
</dbReference>
<organism evidence="1 5">
    <name type="scientific">Enterococcus faecalis</name>
    <name type="common">Streptococcus faecalis</name>
    <dbReference type="NCBI Taxonomy" id="1351"/>
    <lineage>
        <taxon>Bacteria</taxon>
        <taxon>Bacillati</taxon>
        <taxon>Bacillota</taxon>
        <taxon>Bacilli</taxon>
        <taxon>Lactobacillales</taxon>
        <taxon>Enterococcaceae</taxon>
        <taxon>Enterococcus</taxon>
    </lineage>
</organism>